<organism evidence="2">
    <name type="scientific">marine sediment metagenome</name>
    <dbReference type="NCBI Taxonomy" id="412755"/>
    <lineage>
        <taxon>unclassified sequences</taxon>
        <taxon>metagenomes</taxon>
        <taxon>ecological metagenomes</taxon>
    </lineage>
</organism>
<evidence type="ECO:0000256" key="1">
    <source>
        <dbReference type="SAM" id="Coils"/>
    </source>
</evidence>
<comment type="caution">
    <text evidence="2">The sequence shown here is derived from an EMBL/GenBank/DDBJ whole genome shotgun (WGS) entry which is preliminary data.</text>
</comment>
<feature type="non-terminal residue" evidence="2">
    <location>
        <position position="1"/>
    </location>
</feature>
<dbReference type="AlphaFoldDB" id="A0A0F9LVS1"/>
<gene>
    <name evidence="2" type="ORF">LCGC14_1460940</name>
</gene>
<dbReference type="EMBL" id="LAZR01010167">
    <property type="protein sequence ID" value="KKM68440.1"/>
    <property type="molecule type" value="Genomic_DNA"/>
</dbReference>
<feature type="coiled-coil region" evidence="1">
    <location>
        <begin position="419"/>
        <end position="446"/>
    </location>
</feature>
<reference evidence="2" key="1">
    <citation type="journal article" date="2015" name="Nature">
        <title>Complex archaea that bridge the gap between prokaryotes and eukaryotes.</title>
        <authorList>
            <person name="Spang A."/>
            <person name="Saw J.H."/>
            <person name="Jorgensen S.L."/>
            <person name="Zaremba-Niedzwiedzka K."/>
            <person name="Martijn J."/>
            <person name="Lind A.E."/>
            <person name="van Eijk R."/>
            <person name="Schleper C."/>
            <person name="Guy L."/>
            <person name="Ettema T.J."/>
        </authorList>
    </citation>
    <scope>NUCLEOTIDE SEQUENCE</scope>
</reference>
<sequence>PGRRRPPRRWLGRAHRRFEVLAELLPSGSDIVRFANREAYDDGYASRWGSDQEFPTAATPDLEKIGRKPETFAKQWRAHWIIPSVGQGFTMLHRLRPGTGGPEFGSTELKDLLFAQDVMPGWRKFIEAISFSPFTRVDARRMWDVGALDDAELHSAYQDVGFDTDKATKMVLFTKLFERMPELRARFRNGWISSDEFLAELIGFGVAPDRAQTILETATKAEGPARTQKERDLTKADILKGVKRETLSDAEGVELLVGIGFSVPEAEFLIEINAPADKKVTAEKDRVVSKADVLTGLSQGVLTRDQAFDRLLRLRYIPVDAELILSIFEARLAGPRPAVERQLTKADIVKGVTAELLTRGEGFASLIAVGYTEEQSDFILTINIEEAAASPVSFQEFKRMTDAQRRADGKTVLPISQAVILAEQAVNRLEARIAAMRRQLRSEDDMAPVIGELGVAEVELLAALTGTEPEAEETPTPGV</sequence>
<accession>A0A0F9LVS1</accession>
<name>A0A0F9LVS1_9ZZZZ</name>
<protein>
    <submittedName>
        <fullName evidence="2">Uncharacterized protein</fullName>
    </submittedName>
</protein>
<proteinExistence type="predicted"/>
<evidence type="ECO:0000313" key="2">
    <source>
        <dbReference type="EMBL" id="KKM68440.1"/>
    </source>
</evidence>
<keyword evidence="1" id="KW-0175">Coiled coil</keyword>